<evidence type="ECO:0000313" key="1">
    <source>
        <dbReference type="EMBL" id="UMO77810.1"/>
    </source>
</evidence>
<dbReference type="EMBL" id="OL634959">
    <property type="protein sequence ID" value="UMO77810.1"/>
    <property type="molecule type" value="Genomic_DNA"/>
</dbReference>
<evidence type="ECO:0000313" key="2">
    <source>
        <dbReference type="Proteomes" id="UP001061889"/>
    </source>
</evidence>
<dbReference type="SUPFAM" id="SSF101386">
    <property type="entry name" value="all-alpha NTP pyrophosphatases"/>
    <property type="match status" value="1"/>
</dbReference>
<proteinExistence type="predicted"/>
<dbReference type="Gene3D" id="1.10.287.1080">
    <property type="entry name" value="MazG-like"/>
    <property type="match status" value="1"/>
</dbReference>
<dbReference type="Proteomes" id="UP001061889">
    <property type="component" value="Segment"/>
</dbReference>
<reference evidence="1" key="1">
    <citation type="submission" date="2021-11" db="EMBL/GenBank/DDBJ databases">
        <title>Phage-based biocontrol of nitrification in agricultural soil.</title>
        <authorList>
            <person name="Muniesa M."/>
            <person name="Quiros P."/>
            <person name="Salaet I."/>
        </authorList>
    </citation>
    <scope>NUCLEOTIDE SEQUENCE</scope>
</reference>
<protein>
    <submittedName>
        <fullName evidence="1">Repair protein NTP-PPase u3</fullName>
    </submittedName>
</protein>
<name>A0A976MG00_9CAUD</name>
<accession>A0A976MG00</accession>
<keyword evidence="2" id="KW-1185">Reference proteome</keyword>
<dbReference type="CDD" id="cd11540">
    <property type="entry name" value="NTP-PPase_u3"/>
    <property type="match status" value="1"/>
</dbReference>
<organism evidence="1 2">
    <name type="scientific">Bacteriophage Phi NF-1</name>
    <dbReference type="NCBI Taxonomy" id="2900273"/>
    <lineage>
        <taxon>Viruses</taxon>
        <taxon>Duplodnaviria</taxon>
        <taxon>Heunggongvirae</taxon>
        <taxon>Uroviricota</taxon>
        <taxon>Caudoviricetes</taxon>
        <taxon>Autographivirales</taxon>
        <taxon>Autoscriptoviridae</taxon>
        <taxon>Catalonvirus</taxon>
        <taxon>Catalonvirus NF1</taxon>
    </lineage>
</organism>
<sequence length="100" mass="11024">MIHTIKDVVKWAEDRNLLNGSTRKDQMVKLVEEIGELASGIVKCREEVVLDSIGDALVVLIIIAEQSGTSIEECLGLAWNGIKDRKGKMVDGIFIKEGDQ</sequence>